<proteinExistence type="predicted"/>
<dbReference type="AlphaFoldDB" id="L0HDW2"/>
<accession>L0HDW2</accession>
<gene>
    <name evidence="1" type="ordered locus">Metfor_1127</name>
</gene>
<dbReference type="InParanoid" id="L0HDW2"/>
<evidence type="ECO:0000313" key="1">
    <source>
        <dbReference type="EMBL" id="AGB02175.1"/>
    </source>
</evidence>
<protein>
    <submittedName>
        <fullName evidence="1">Uncharacterized protein</fullName>
    </submittedName>
</protein>
<reference evidence="2" key="1">
    <citation type="submission" date="2011-12" db="EMBL/GenBank/DDBJ databases">
        <title>Complete sequence of Methanoregula formicicum SMSP.</title>
        <authorList>
            <person name="Lucas S."/>
            <person name="Han J."/>
            <person name="Lapidus A."/>
            <person name="Cheng J.-F."/>
            <person name="Goodwin L."/>
            <person name="Pitluck S."/>
            <person name="Peters L."/>
            <person name="Ovchinnikova G."/>
            <person name="Teshima H."/>
            <person name="Detter J.C."/>
            <person name="Han C."/>
            <person name="Tapia R."/>
            <person name="Land M."/>
            <person name="Hauser L."/>
            <person name="Kyrpides N."/>
            <person name="Ivanova N."/>
            <person name="Pagani I."/>
            <person name="Imachi H."/>
            <person name="Tamaki H."/>
            <person name="Sekiguchi Y."/>
            <person name="Kamagata Y."/>
            <person name="Cadillo-Quiroz H."/>
            <person name="Zinder S."/>
            <person name="Liu W.-T."/>
            <person name="Woyke T."/>
        </authorList>
    </citation>
    <scope>NUCLEOTIDE SEQUENCE [LARGE SCALE GENOMIC DNA]</scope>
    <source>
        <strain evidence="2">DSM 22288 / NBRC 105244 / SMSP</strain>
    </source>
</reference>
<evidence type="ECO:0000313" key="2">
    <source>
        <dbReference type="Proteomes" id="UP000010824"/>
    </source>
</evidence>
<dbReference type="EMBL" id="CP003167">
    <property type="protein sequence ID" value="AGB02175.1"/>
    <property type="molecule type" value="Genomic_DNA"/>
</dbReference>
<organism evidence="1 2">
    <name type="scientific">Methanoregula formicica (strain DSM 22288 / NBRC 105244 / SMSP)</name>
    <dbReference type="NCBI Taxonomy" id="593750"/>
    <lineage>
        <taxon>Archaea</taxon>
        <taxon>Methanobacteriati</taxon>
        <taxon>Methanobacteriota</taxon>
        <taxon>Stenosarchaea group</taxon>
        <taxon>Methanomicrobia</taxon>
        <taxon>Methanomicrobiales</taxon>
        <taxon>Methanoregulaceae</taxon>
        <taxon>Methanoregula</taxon>
    </lineage>
</organism>
<dbReference type="Proteomes" id="UP000010824">
    <property type="component" value="Chromosome"/>
</dbReference>
<dbReference type="HOGENOM" id="CLU_3075316_0_0_2"/>
<reference evidence="1 2" key="2">
    <citation type="journal article" date="2014" name="Genome Announc.">
        <title>Complete Genome Sequence of Methanoregula formicica SMSPT, a Mesophilic Hydrogenotrophic Methanogen Isolated from a Methanogenic Upflow Anaerobic Sludge Blanket Reactor.</title>
        <authorList>
            <person name="Yamamoto K."/>
            <person name="Tamaki H."/>
            <person name="Cadillo-Quiroz H."/>
            <person name="Imachi H."/>
            <person name="Kyrpides N."/>
            <person name="Woyke T."/>
            <person name="Goodwin L."/>
            <person name="Zinder S.H."/>
            <person name="Kamagata Y."/>
            <person name="Liu W.T."/>
        </authorList>
    </citation>
    <scope>NUCLEOTIDE SEQUENCE [LARGE SCALE GENOMIC DNA]</scope>
    <source>
        <strain evidence="2">DSM 22288 / NBRC 105244 / SMSP</strain>
    </source>
</reference>
<dbReference type="RefSeq" id="WP_015285139.1">
    <property type="nucleotide sequence ID" value="NC_019943.1"/>
</dbReference>
<dbReference type="GeneID" id="43503255"/>
<name>L0HDW2_METFS</name>
<sequence>MMCDRSLGLVVEKKSSVFGENFPSDPASKTIIAIVIAMENLIRINPTLHEKK</sequence>
<keyword evidence="2" id="KW-1185">Reference proteome</keyword>
<dbReference type="KEGG" id="mfo:Metfor_1127"/>